<accession>A0A6J8DCP9</accession>
<protein>
    <submittedName>
        <fullName evidence="2">Uncharacterized protein</fullName>
    </submittedName>
</protein>
<feature type="chain" id="PRO_5026658888" evidence="1">
    <location>
        <begin position="17"/>
        <end position="305"/>
    </location>
</feature>
<dbReference type="EMBL" id="CACVKT020007119">
    <property type="protein sequence ID" value="CAC5405421.1"/>
    <property type="molecule type" value="Genomic_DNA"/>
</dbReference>
<sequence>MKLYFLVLVLAVGSQGFLLDDLKDTFHKVGDAFTATFHTVGEQAKQVGTSLLGTLKEQGSTLLGQTVQSLLLGGMQALQNTQVSPDPSKRNLEAQILEAELKSILADKLGKYQKTFNSAIDTLTKLGALSHSTDPTKLVEAVDEIVHSHNTVSNKLLKELIQEIQQSLGKALNLNKRNALTDLLGQVGQNLAQFFQPHLEAAKNLVNGLGTVVKQTGTDVGPAVQPHVDALKTSGAALLHHGQNALAALKDAVTDVLHQTLVNMKPHLVNVVQHGTALATQAGGQFVNHLSSHLLSGLGAATPEA</sequence>
<dbReference type="InterPro" id="IPR016024">
    <property type="entry name" value="ARM-type_fold"/>
</dbReference>
<dbReference type="AlphaFoldDB" id="A0A6J8DCP9"/>
<dbReference type="OrthoDB" id="6116554at2759"/>
<dbReference type="Gene3D" id="1.25.10.10">
    <property type="entry name" value="Leucine-rich Repeat Variant"/>
    <property type="match status" value="1"/>
</dbReference>
<proteinExistence type="predicted"/>
<organism evidence="2 3">
    <name type="scientific">Mytilus coruscus</name>
    <name type="common">Sea mussel</name>
    <dbReference type="NCBI Taxonomy" id="42192"/>
    <lineage>
        <taxon>Eukaryota</taxon>
        <taxon>Metazoa</taxon>
        <taxon>Spiralia</taxon>
        <taxon>Lophotrochozoa</taxon>
        <taxon>Mollusca</taxon>
        <taxon>Bivalvia</taxon>
        <taxon>Autobranchia</taxon>
        <taxon>Pteriomorphia</taxon>
        <taxon>Mytilida</taxon>
        <taxon>Mytiloidea</taxon>
        <taxon>Mytilidae</taxon>
        <taxon>Mytilinae</taxon>
        <taxon>Mytilus</taxon>
    </lineage>
</organism>
<evidence type="ECO:0000313" key="2">
    <source>
        <dbReference type="EMBL" id="CAC5405421.1"/>
    </source>
</evidence>
<evidence type="ECO:0000256" key="1">
    <source>
        <dbReference type="SAM" id="SignalP"/>
    </source>
</evidence>
<feature type="signal peptide" evidence="1">
    <location>
        <begin position="1"/>
        <end position="16"/>
    </location>
</feature>
<keyword evidence="3" id="KW-1185">Reference proteome</keyword>
<dbReference type="Proteomes" id="UP000507470">
    <property type="component" value="Unassembled WGS sequence"/>
</dbReference>
<evidence type="ECO:0000313" key="3">
    <source>
        <dbReference type="Proteomes" id="UP000507470"/>
    </source>
</evidence>
<dbReference type="InterPro" id="IPR011989">
    <property type="entry name" value="ARM-like"/>
</dbReference>
<reference evidence="2 3" key="1">
    <citation type="submission" date="2020-06" db="EMBL/GenBank/DDBJ databases">
        <authorList>
            <person name="Li R."/>
            <person name="Bekaert M."/>
        </authorList>
    </citation>
    <scope>NUCLEOTIDE SEQUENCE [LARGE SCALE GENOMIC DNA]</scope>
    <source>
        <strain evidence="3">wild</strain>
    </source>
</reference>
<gene>
    <name evidence="2" type="ORF">MCOR_39115</name>
</gene>
<keyword evidence="1" id="KW-0732">Signal</keyword>
<name>A0A6J8DCP9_MYTCO</name>
<dbReference type="SUPFAM" id="SSF48371">
    <property type="entry name" value="ARM repeat"/>
    <property type="match status" value="1"/>
</dbReference>